<dbReference type="Gene3D" id="3.30.70.100">
    <property type="match status" value="1"/>
</dbReference>
<dbReference type="InterPro" id="IPR050744">
    <property type="entry name" value="AI-2_Isomerase_LsrG"/>
</dbReference>
<evidence type="ECO:0000259" key="1">
    <source>
        <dbReference type="PROSITE" id="PS51725"/>
    </source>
</evidence>
<keyword evidence="2" id="KW-0560">Oxidoreductase</keyword>
<feature type="domain" description="ABM" evidence="1">
    <location>
        <begin position="4"/>
        <end position="93"/>
    </location>
</feature>
<dbReference type="SUPFAM" id="SSF54909">
    <property type="entry name" value="Dimeric alpha+beta barrel"/>
    <property type="match status" value="1"/>
</dbReference>
<organism evidence="2 3">
    <name type="scientific">Iamia majanohamensis</name>
    <dbReference type="NCBI Taxonomy" id="467976"/>
    <lineage>
        <taxon>Bacteria</taxon>
        <taxon>Bacillati</taxon>
        <taxon>Actinomycetota</taxon>
        <taxon>Acidimicrobiia</taxon>
        <taxon>Acidimicrobiales</taxon>
        <taxon>Iamiaceae</taxon>
        <taxon>Iamia</taxon>
    </lineage>
</organism>
<dbReference type="GO" id="GO:0004497">
    <property type="term" value="F:monooxygenase activity"/>
    <property type="evidence" value="ECO:0007669"/>
    <property type="project" value="UniProtKB-KW"/>
</dbReference>
<protein>
    <submittedName>
        <fullName evidence="2">Quinol monooxygenase</fullName>
    </submittedName>
</protein>
<accession>A0AAE9Y6D6</accession>
<gene>
    <name evidence="2" type="ORF">PO878_11450</name>
</gene>
<keyword evidence="2" id="KW-0503">Monooxygenase</keyword>
<evidence type="ECO:0000313" key="2">
    <source>
        <dbReference type="EMBL" id="WCO65113.1"/>
    </source>
</evidence>
<name>A0AAE9Y6D6_9ACTN</name>
<dbReference type="RefSeq" id="WP_272734638.1">
    <property type="nucleotide sequence ID" value="NZ_CP116942.1"/>
</dbReference>
<dbReference type="Proteomes" id="UP001216390">
    <property type="component" value="Chromosome"/>
</dbReference>
<dbReference type="PANTHER" id="PTHR33336">
    <property type="entry name" value="QUINOL MONOOXYGENASE YGIN-RELATED"/>
    <property type="match status" value="1"/>
</dbReference>
<dbReference type="InterPro" id="IPR007138">
    <property type="entry name" value="ABM_dom"/>
</dbReference>
<sequence>MPHLDAVAVITAKTGSEEVVGDALRALVEPTRAEAGCVSYDLFESAASPGTFVTIERWRGQADLDAHMQTPHIAEALAAAGDHMDGPPAIHPLTPTGPQP</sequence>
<dbReference type="KEGG" id="ima:PO878_11450"/>
<dbReference type="EMBL" id="CP116942">
    <property type="protein sequence ID" value="WCO65113.1"/>
    <property type="molecule type" value="Genomic_DNA"/>
</dbReference>
<proteinExistence type="predicted"/>
<evidence type="ECO:0000313" key="3">
    <source>
        <dbReference type="Proteomes" id="UP001216390"/>
    </source>
</evidence>
<keyword evidence="3" id="KW-1185">Reference proteome</keyword>
<dbReference type="Pfam" id="PF03992">
    <property type="entry name" value="ABM"/>
    <property type="match status" value="1"/>
</dbReference>
<reference evidence="2" key="1">
    <citation type="submission" date="2023-01" db="EMBL/GenBank/DDBJ databases">
        <title>The diversity of Class Acidimicrobiia in South China Sea sediment environments and the proposal of Iamia marina sp. nov., a novel species of the genus Iamia.</title>
        <authorList>
            <person name="He Y."/>
            <person name="Tian X."/>
        </authorList>
    </citation>
    <scope>NUCLEOTIDE SEQUENCE</scope>
    <source>
        <strain evidence="2">DSM 19957</strain>
    </source>
</reference>
<dbReference type="PROSITE" id="PS51725">
    <property type="entry name" value="ABM"/>
    <property type="match status" value="1"/>
</dbReference>
<dbReference type="PANTHER" id="PTHR33336:SF15">
    <property type="entry name" value="ABM DOMAIN-CONTAINING PROTEIN"/>
    <property type="match status" value="1"/>
</dbReference>
<dbReference type="InterPro" id="IPR011008">
    <property type="entry name" value="Dimeric_a/b-barrel"/>
</dbReference>
<dbReference type="AlphaFoldDB" id="A0AAE9Y6D6"/>